<dbReference type="GO" id="GO:0005524">
    <property type="term" value="F:ATP binding"/>
    <property type="evidence" value="ECO:0007669"/>
    <property type="project" value="UniProtKB-KW"/>
</dbReference>
<dbReference type="AlphaFoldDB" id="A0A0G0UDW9"/>
<dbReference type="PATRIC" id="fig|1618409.3.peg.185"/>
<name>A0A0G0UDW9_9BACT</name>
<protein>
    <submittedName>
        <fullName evidence="15">ATP synthase subunit alpha</fullName>
    </submittedName>
</protein>
<evidence type="ECO:0000256" key="5">
    <source>
        <dbReference type="ARBA" id="ARBA00022781"/>
    </source>
</evidence>
<keyword evidence="9" id="KW-0472">Membrane</keyword>
<comment type="subunit">
    <text evidence="12">F-type ATPases have 2 components, CF(1) - the catalytic core - and CF(0) - the membrane proton channel. CF(1) has five subunits: alpha(3), beta(3), gamma(1), delta(1), epsilon(1). CF(0) has four main subunits: a(1), b(1), b'(1) and c(9-12).</text>
</comment>
<evidence type="ECO:0000256" key="6">
    <source>
        <dbReference type="ARBA" id="ARBA00022840"/>
    </source>
</evidence>
<keyword evidence="11" id="KW-0066">ATP synthesis</keyword>
<reference evidence="15 16" key="1">
    <citation type="journal article" date="2015" name="Nature">
        <title>rRNA introns, odd ribosomes, and small enigmatic genomes across a large radiation of phyla.</title>
        <authorList>
            <person name="Brown C.T."/>
            <person name="Hug L.A."/>
            <person name="Thomas B.C."/>
            <person name="Sharon I."/>
            <person name="Castelle C.J."/>
            <person name="Singh A."/>
            <person name="Wilkins M.J."/>
            <person name="Williams K.H."/>
            <person name="Banfield J.F."/>
        </authorList>
    </citation>
    <scope>NUCLEOTIDE SEQUENCE [LARGE SCALE GENOMIC DNA]</scope>
</reference>
<dbReference type="PANTHER" id="PTHR48082:SF2">
    <property type="entry name" value="ATP SYNTHASE SUBUNIT ALPHA, MITOCHONDRIAL"/>
    <property type="match status" value="1"/>
</dbReference>
<dbReference type="SUPFAM" id="SSF50615">
    <property type="entry name" value="N-terminal domain of alpha and beta subunits of F1 ATP synthase"/>
    <property type="match status" value="1"/>
</dbReference>
<organism evidence="15 16">
    <name type="scientific">Candidatus Curtissbacteria bacterium GW2011_GWA1_41_11</name>
    <dbReference type="NCBI Taxonomy" id="1618409"/>
    <lineage>
        <taxon>Bacteria</taxon>
        <taxon>Candidatus Curtissiibacteriota</taxon>
    </lineage>
</organism>
<dbReference type="Gene3D" id="3.40.50.300">
    <property type="entry name" value="P-loop containing nucleotide triphosphate hydrolases"/>
    <property type="match status" value="1"/>
</dbReference>
<dbReference type="SUPFAM" id="SSF47917">
    <property type="entry name" value="C-terminal domain of alpha and beta subunits of F1 ATP synthase"/>
    <property type="match status" value="1"/>
</dbReference>
<keyword evidence="6" id="KW-0067">ATP-binding</keyword>
<keyword evidence="3" id="KW-0813">Transport</keyword>
<comment type="subcellular location">
    <subcellularLocation>
        <location evidence="1">Membrane</location>
    </subcellularLocation>
</comment>
<evidence type="ECO:0000256" key="7">
    <source>
        <dbReference type="ARBA" id="ARBA00022967"/>
    </source>
</evidence>
<evidence type="ECO:0000256" key="3">
    <source>
        <dbReference type="ARBA" id="ARBA00022448"/>
    </source>
</evidence>
<keyword evidence="4" id="KW-0547">Nucleotide-binding</keyword>
<dbReference type="Pfam" id="PF00306">
    <property type="entry name" value="ATP-synt_ab_C"/>
    <property type="match status" value="1"/>
</dbReference>
<keyword evidence="5" id="KW-0375">Hydrogen ion transport</keyword>
<feature type="domain" description="ATPase F1/V1/A1 complex alpha/beta subunit nucleotide-binding" evidence="13">
    <location>
        <begin position="137"/>
        <end position="352"/>
    </location>
</feature>
<evidence type="ECO:0000256" key="11">
    <source>
        <dbReference type="ARBA" id="ARBA00023310"/>
    </source>
</evidence>
<dbReference type="InterPro" id="IPR027417">
    <property type="entry name" value="P-loop_NTPase"/>
</dbReference>
<dbReference type="GO" id="GO:0046933">
    <property type="term" value="F:proton-transporting ATP synthase activity, rotational mechanism"/>
    <property type="evidence" value="ECO:0007669"/>
    <property type="project" value="InterPro"/>
</dbReference>
<sequence>MDVKGGHTEAMKGTEVGFVKSIRNFVISLDGLPTAKIGDIVKNDAGLRGWVNALLEEKVEILLLDEGTIVPGQMFKATGQKLTVPVGTFLLGRAVSPLGVPIDGKTLNKTNSSSFELDRKAQNIGSRTFIDRQFDTGITAIDSLVPLGRGQRELVMGDSHSGKTDFLINVIVNQKKTGTICVYASIGRPTTRVRHLIDSLAAKNALSHTIIVATSSTDPTPLIFLTPYTAFSIAEYFQGQGKDILVILDDMGNHAKIYREISLLSNKPPGRESYPGDVFYQHSHLLERAGSFKKEAGGGSITALPVIELNLNDFTSFIPTNLMAMTDGHLLFRSSLFSRGQRPAVDTSLSVSRVGQQTQTRLQNLLATKIKQIIAQAAEFETVSSFSFELPFETRLVLKQREIIFELLKQPPAAFIPREIQAVLLALPLTSFANSVEAETIKNSLEALINTLSTNPELKTLREGLLKIESIEELCQKLEALLPKFTKVKT</sequence>
<evidence type="ECO:0000256" key="2">
    <source>
        <dbReference type="ARBA" id="ARBA00008936"/>
    </source>
</evidence>
<evidence type="ECO:0000256" key="4">
    <source>
        <dbReference type="ARBA" id="ARBA00022741"/>
    </source>
</evidence>
<dbReference type="InterPro" id="IPR000793">
    <property type="entry name" value="ATP_synth_asu_C"/>
</dbReference>
<dbReference type="Pfam" id="PF00006">
    <property type="entry name" value="ATP-synt_ab"/>
    <property type="match status" value="1"/>
</dbReference>
<evidence type="ECO:0000313" key="15">
    <source>
        <dbReference type="EMBL" id="KKR87119.1"/>
    </source>
</evidence>
<evidence type="ECO:0000256" key="9">
    <source>
        <dbReference type="ARBA" id="ARBA00023136"/>
    </source>
</evidence>
<gene>
    <name evidence="15" type="ORF">UU34_C0007G0022</name>
</gene>
<dbReference type="GO" id="GO:0043531">
    <property type="term" value="F:ADP binding"/>
    <property type="evidence" value="ECO:0007669"/>
    <property type="project" value="TreeGrafter"/>
</dbReference>
<dbReference type="Proteomes" id="UP000034854">
    <property type="component" value="Unassembled WGS sequence"/>
</dbReference>
<dbReference type="InterPro" id="IPR005294">
    <property type="entry name" value="ATP_synth_F1_asu"/>
</dbReference>
<dbReference type="InterPro" id="IPR000194">
    <property type="entry name" value="ATPase_F1/V1/A1_a/bsu_nucl-bd"/>
</dbReference>
<dbReference type="InterPro" id="IPR023366">
    <property type="entry name" value="ATP_synth_asu-like_sf"/>
</dbReference>
<keyword evidence="8" id="KW-0406">Ion transport</keyword>
<proteinExistence type="inferred from homology"/>
<dbReference type="Gene3D" id="2.40.30.20">
    <property type="match status" value="1"/>
</dbReference>
<evidence type="ECO:0000259" key="13">
    <source>
        <dbReference type="Pfam" id="PF00006"/>
    </source>
</evidence>
<dbReference type="Gene3D" id="1.20.150.20">
    <property type="entry name" value="ATP synthase alpha/beta chain, C-terminal domain"/>
    <property type="match status" value="1"/>
</dbReference>
<evidence type="ECO:0000256" key="1">
    <source>
        <dbReference type="ARBA" id="ARBA00004370"/>
    </source>
</evidence>
<evidence type="ECO:0000259" key="14">
    <source>
        <dbReference type="Pfam" id="PF00306"/>
    </source>
</evidence>
<keyword evidence="7" id="KW-1278">Translocase</keyword>
<comment type="similarity">
    <text evidence="2">Belongs to the ATPase alpha/beta chains family.</text>
</comment>
<keyword evidence="10" id="KW-0139">CF(1)</keyword>
<dbReference type="EMBL" id="LCAG01000007">
    <property type="protein sequence ID" value="KKR87119.1"/>
    <property type="molecule type" value="Genomic_DNA"/>
</dbReference>
<comment type="caution">
    <text evidence="15">The sequence shown here is derived from an EMBL/GenBank/DDBJ whole genome shotgun (WGS) entry which is preliminary data.</text>
</comment>
<feature type="domain" description="ATP synthase alpha subunit C-terminal" evidence="14">
    <location>
        <begin position="359"/>
        <end position="465"/>
    </location>
</feature>
<dbReference type="PANTHER" id="PTHR48082">
    <property type="entry name" value="ATP SYNTHASE SUBUNIT ALPHA, MITOCHONDRIAL"/>
    <property type="match status" value="1"/>
</dbReference>
<dbReference type="FunFam" id="3.40.50.300:FF:002432">
    <property type="entry name" value="ATP synthase subunit alpha, mitochondrial"/>
    <property type="match status" value="1"/>
</dbReference>
<evidence type="ECO:0000256" key="10">
    <source>
        <dbReference type="ARBA" id="ARBA00023196"/>
    </source>
</evidence>
<dbReference type="InterPro" id="IPR036121">
    <property type="entry name" value="ATPase_F1/V1/A1_a/bsu_N_sf"/>
</dbReference>
<dbReference type="GO" id="GO:0045259">
    <property type="term" value="C:proton-transporting ATP synthase complex"/>
    <property type="evidence" value="ECO:0007669"/>
    <property type="project" value="UniProtKB-KW"/>
</dbReference>
<dbReference type="SUPFAM" id="SSF52540">
    <property type="entry name" value="P-loop containing nucleoside triphosphate hydrolases"/>
    <property type="match status" value="1"/>
</dbReference>
<evidence type="ECO:0000256" key="12">
    <source>
        <dbReference type="ARBA" id="ARBA00026013"/>
    </source>
</evidence>
<accession>A0A0G0UDW9</accession>
<dbReference type="PROSITE" id="PS00152">
    <property type="entry name" value="ATPASE_ALPHA_BETA"/>
    <property type="match status" value="1"/>
</dbReference>
<evidence type="ECO:0000256" key="8">
    <source>
        <dbReference type="ARBA" id="ARBA00023065"/>
    </source>
</evidence>
<dbReference type="InterPro" id="IPR020003">
    <property type="entry name" value="ATPase_a/bsu_AS"/>
</dbReference>
<evidence type="ECO:0000313" key="16">
    <source>
        <dbReference type="Proteomes" id="UP000034854"/>
    </source>
</evidence>
<dbReference type="InterPro" id="IPR038376">
    <property type="entry name" value="ATP_synth_asu_C_sf"/>
</dbReference>